<reference evidence="4" key="1">
    <citation type="submission" date="2018-03" db="EMBL/GenBank/DDBJ databases">
        <authorList>
            <person name="Sun L."/>
            <person name="Liu H."/>
            <person name="Chen W."/>
            <person name="Huang K."/>
            <person name="Liu W."/>
            <person name="Gao X."/>
        </authorList>
    </citation>
    <scope>NUCLEOTIDE SEQUENCE [LARGE SCALE GENOMIC DNA]</scope>
    <source>
        <strain evidence="4">SH9</strain>
    </source>
</reference>
<feature type="signal peptide" evidence="2">
    <location>
        <begin position="1"/>
        <end position="20"/>
    </location>
</feature>
<protein>
    <submittedName>
        <fullName evidence="3">Uncharacterized protein</fullName>
    </submittedName>
</protein>
<keyword evidence="2" id="KW-0732">Signal</keyword>
<keyword evidence="1" id="KW-0472">Membrane</keyword>
<feature type="transmembrane region" description="Helical" evidence="1">
    <location>
        <begin position="303"/>
        <end position="326"/>
    </location>
</feature>
<accession>A0A2T1HXR2</accession>
<dbReference type="PROSITE" id="PS51257">
    <property type="entry name" value="PROKAR_LIPOPROTEIN"/>
    <property type="match status" value="1"/>
</dbReference>
<keyword evidence="1" id="KW-0812">Transmembrane</keyword>
<feature type="transmembrane region" description="Helical" evidence="1">
    <location>
        <begin position="75"/>
        <end position="97"/>
    </location>
</feature>
<feature type="transmembrane region" description="Helical" evidence="1">
    <location>
        <begin position="176"/>
        <end position="195"/>
    </location>
</feature>
<dbReference type="OrthoDB" id="140980at2"/>
<organism evidence="3 4">
    <name type="scientific">Alsobacter soli</name>
    <dbReference type="NCBI Taxonomy" id="2109933"/>
    <lineage>
        <taxon>Bacteria</taxon>
        <taxon>Pseudomonadati</taxon>
        <taxon>Pseudomonadota</taxon>
        <taxon>Alphaproteobacteria</taxon>
        <taxon>Hyphomicrobiales</taxon>
        <taxon>Alsobacteraceae</taxon>
        <taxon>Alsobacter</taxon>
    </lineage>
</organism>
<evidence type="ECO:0000256" key="2">
    <source>
        <dbReference type="SAM" id="SignalP"/>
    </source>
</evidence>
<dbReference type="RefSeq" id="WP_106335391.1">
    <property type="nucleotide sequence ID" value="NZ_PVZS01000003.1"/>
</dbReference>
<feature type="chain" id="PRO_5015580789" evidence="2">
    <location>
        <begin position="21"/>
        <end position="335"/>
    </location>
</feature>
<comment type="caution">
    <text evidence="3">The sequence shown here is derived from an EMBL/GenBank/DDBJ whole genome shotgun (WGS) entry which is preliminary data.</text>
</comment>
<dbReference type="EMBL" id="PVZS01000003">
    <property type="protein sequence ID" value="PSC06477.1"/>
    <property type="molecule type" value="Genomic_DNA"/>
</dbReference>
<evidence type="ECO:0000256" key="1">
    <source>
        <dbReference type="SAM" id="Phobius"/>
    </source>
</evidence>
<feature type="transmembrane region" description="Helical" evidence="1">
    <location>
        <begin position="142"/>
        <end position="164"/>
    </location>
</feature>
<feature type="transmembrane region" description="Helical" evidence="1">
    <location>
        <begin position="207"/>
        <end position="228"/>
    </location>
</feature>
<evidence type="ECO:0000313" key="3">
    <source>
        <dbReference type="EMBL" id="PSC06477.1"/>
    </source>
</evidence>
<sequence>MSRAPVLPAVLGLASAAALAACFVLAPRAAAQGSAVAGAVVLLAPLGGVALRMIQRLTGGRWGAGLAAPAARAPWLILAGGLALALVALDLGGLFPWAAAPPGAPGVARFYLNAPLLLARTGLILAGWIAMAVLADRNPSRLAAALFLVFHAVAVSVLATDWIVSLAPGFTNTSAGLTLATQQVLAALGVSALAGPDDRASPNIAGLMIAALLGVVYLGFMTYLVFWYGDLPAKAAWYVRRTEGAWQAVILAALLVGAAAPLGLLLLRSTRQGGPLLRVAGALVLIGSALHVFWLMAPDQGFFAALAAVLATTCAVALGVALPSLVRAPRRAARA</sequence>
<feature type="transmembrane region" description="Helical" evidence="1">
    <location>
        <begin position="30"/>
        <end position="54"/>
    </location>
</feature>
<keyword evidence="1" id="KW-1133">Transmembrane helix</keyword>
<feature type="transmembrane region" description="Helical" evidence="1">
    <location>
        <begin position="117"/>
        <end position="135"/>
    </location>
</feature>
<name>A0A2T1HXR2_9HYPH</name>
<feature type="transmembrane region" description="Helical" evidence="1">
    <location>
        <begin position="248"/>
        <end position="267"/>
    </location>
</feature>
<keyword evidence="4" id="KW-1185">Reference proteome</keyword>
<proteinExistence type="predicted"/>
<dbReference type="Proteomes" id="UP000239772">
    <property type="component" value="Unassembled WGS sequence"/>
</dbReference>
<feature type="transmembrane region" description="Helical" evidence="1">
    <location>
        <begin position="279"/>
        <end position="297"/>
    </location>
</feature>
<dbReference type="PANTHER" id="PTHR43044">
    <property type="match status" value="1"/>
</dbReference>
<dbReference type="PANTHER" id="PTHR43044:SF1">
    <property type="entry name" value="QUINOL:CYTOCHROME C OXIDOREDUCTASE QUINONE-BINDING SUBUNIT 2"/>
    <property type="match status" value="1"/>
</dbReference>
<evidence type="ECO:0000313" key="4">
    <source>
        <dbReference type="Proteomes" id="UP000239772"/>
    </source>
</evidence>
<dbReference type="AlphaFoldDB" id="A0A2T1HXR2"/>
<gene>
    <name evidence="3" type="ORF">SLNSH_04155</name>
</gene>